<reference evidence="2 3" key="1">
    <citation type="journal article" date="2015" name="Genome Biol.">
        <title>Comparative genomics of Steinernema reveals deeply conserved gene regulatory networks.</title>
        <authorList>
            <person name="Dillman A.R."/>
            <person name="Macchietto M."/>
            <person name="Porter C.F."/>
            <person name="Rogers A."/>
            <person name="Williams B."/>
            <person name="Antoshechkin I."/>
            <person name="Lee M.M."/>
            <person name="Goodwin Z."/>
            <person name="Lu X."/>
            <person name="Lewis E.E."/>
            <person name="Goodrich-Blair H."/>
            <person name="Stock S.P."/>
            <person name="Adams B.J."/>
            <person name="Sternberg P.W."/>
            <person name="Mortazavi A."/>
        </authorList>
    </citation>
    <scope>NUCLEOTIDE SEQUENCE [LARGE SCALE GENOMIC DNA]</scope>
    <source>
        <strain evidence="2 3">ALL</strain>
    </source>
</reference>
<comment type="caution">
    <text evidence="2">The sequence shown here is derived from an EMBL/GenBank/DDBJ whole genome shotgun (WGS) entry which is preliminary data.</text>
</comment>
<evidence type="ECO:0000256" key="1">
    <source>
        <dbReference type="SAM" id="MobiDB-lite"/>
    </source>
</evidence>
<evidence type="ECO:0000313" key="3">
    <source>
        <dbReference type="Proteomes" id="UP000298663"/>
    </source>
</evidence>
<accession>A0A4U5M8N0</accession>
<dbReference type="AlphaFoldDB" id="A0A4U5M8N0"/>
<dbReference type="Proteomes" id="UP000298663">
    <property type="component" value="Unassembled WGS sequence"/>
</dbReference>
<gene>
    <name evidence="2" type="ORF">L596_025663</name>
</gene>
<feature type="compositionally biased region" description="Acidic residues" evidence="1">
    <location>
        <begin position="95"/>
        <end position="107"/>
    </location>
</feature>
<dbReference type="EMBL" id="AZBU02000009">
    <property type="protein sequence ID" value="TKR65232.1"/>
    <property type="molecule type" value="Genomic_DNA"/>
</dbReference>
<sequence length="162" mass="18762">MPLAVSSVERPSEEFQKNYQKKRSRKPTAKEKPKLEDEKDDKQRKAKVAGEQKSRYEKQMLRNPFYKPRMPAISLKRSQAPGNNKMREDRLAQKEDEEEYEDDDEEKEFDITEWYMTIGNIPAGPPLPRTPLPIHSVAPAAPTGQSVPNWSDHGHFGERSRV</sequence>
<feature type="compositionally biased region" description="Basic and acidic residues" evidence="1">
    <location>
        <begin position="28"/>
        <end position="60"/>
    </location>
</feature>
<feature type="compositionally biased region" description="Basic and acidic residues" evidence="1">
    <location>
        <begin position="152"/>
        <end position="162"/>
    </location>
</feature>
<keyword evidence="3" id="KW-1185">Reference proteome</keyword>
<feature type="region of interest" description="Disordered" evidence="1">
    <location>
        <begin position="126"/>
        <end position="162"/>
    </location>
</feature>
<name>A0A4U5M8N0_STECR</name>
<proteinExistence type="predicted"/>
<feature type="compositionally biased region" description="Basic and acidic residues" evidence="1">
    <location>
        <begin position="85"/>
        <end position="94"/>
    </location>
</feature>
<evidence type="ECO:0000313" key="2">
    <source>
        <dbReference type="EMBL" id="TKR65232.1"/>
    </source>
</evidence>
<organism evidence="2 3">
    <name type="scientific">Steinernema carpocapsae</name>
    <name type="common">Entomopathogenic nematode</name>
    <dbReference type="NCBI Taxonomy" id="34508"/>
    <lineage>
        <taxon>Eukaryota</taxon>
        <taxon>Metazoa</taxon>
        <taxon>Ecdysozoa</taxon>
        <taxon>Nematoda</taxon>
        <taxon>Chromadorea</taxon>
        <taxon>Rhabditida</taxon>
        <taxon>Tylenchina</taxon>
        <taxon>Panagrolaimomorpha</taxon>
        <taxon>Strongyloidoidea</taxon>
        <taxon>Steinernematidae</taxon>
        <taxon>Steinernema</taxon>
    </lineage>
</organism>
<reference evidence="2 3" key="2">
    <citation type="journal article" date="2019" name="G3 (Bethesda)">
        <title>Hybrid Assembly of the Genome of the Entomopathogenic Nematode Steinernema carpocapsae Identifies the X-Chromosome.</title>
        <authorList>
            <person name="Serra L."/>
            <person name="Macchietto M."/>
            <person name="Macias-Munoz A."/>
            <person name="McGill C.J."/>
            <person name="Rodriguez I.M."/>
            <person name="Rodriguez B."/>
            <person name="Murad R."/>
            <person name="Mortazavi A."/>
        </authorList>
    </citation>
    <scope>NUCLEOTIDE SEQUENCE [LARGE SCALE GENOMIC DNA]</scope>
    <source>
        <strain evidence="2 3">ALL</strain>
    </source>
</reference>
<protein>
    <submittedName>
        <fullName evidence="2">Uncharacterized protein</fullName>
    </submittedName>
</protein>
<feature type="region of interest" description="Disordered" evidence="1">
    <location>
        <begin position="1"/>
        <end position="107"/>
    </location>
</feature>